<dbReference type="CDD" id="cd00886">
    <property type="entry name" value="MogA_MoaB"/>
    <property type="match status" value="1"/>
</dbReference>
<feature type="compositionally biased region" description="Low complexity" evidence="4">
    <location>
        <begin position="470"/>
        <end position="483"/>
    </location>
</feature>
<comment type="pathway">
    <text evidence="3">Cofactor biosynthesis; molybdopterin biosynthesis.</text>
</comment>
<comment type="catalytic activity">
    <reaction evidence="3">
        <text>molybdopterin + ATP + H(+) = adenylyl-molybdopterin + diphosphate</text>
        <dbReference type="Rhea" id="RHEA:31331"/>
        <dbReference type="ChEBI" id="CHEBI:15378"/>
        <dbReference type="ChEBI" id="CHEBI:30616"/>
        <dbReference type="ChEBI" id="CHEBI:33019"/>
        <dbReference type="ChEBI" id="CHEBI:58698"/>
        <dbReference type="ChEBI" id="CHEBI:62727"/>
    </reaction>
</comment>
<dbReference type="Gene3D" id="2.170.190.11">
    <property type="entry name" value="Molybdopterin biosynthesis moea protein, domain 3"/>
    <property type="match status" value="1"/>
</dbReference>
<dbReference type="CDD" id="cd00887">
    <property type="entry name" value="MoeA"/>
    <property type="match status" value="1"/>
</dbReference>
<evidence type="ECO:0000259" key="5">
    <source>
        <dbReference type="SMART" id="SM00852"/>
    </source>
</evidence>
<dbReference type="GeneID" id="37024988"/>
<dbReference type="InterPro" id="IPR001453">
    <property type="entry name" value="MoaB/Mog_dom"/>
</dbReference>
<dbReference type="GO" id="GO:0046872">
    <property type="term" value="F:metal ion binding"/>
    <property type="evidence" value="ECO:0007669"/>
    <property type="project" value="UniProtKB-UniRule"/>
</dbReference>
<protein>
    <recommendedName>
        <fullName evidence="5">MoaB/Mog domain-containing protein</fullName>
    </recommendedName>
</protein>
<dbReference type="Proteomes" id="UP000245884">
    <property type="component" value="Unassembled WGS sequence"/>
</dbReference>
<keyword evidence="3" id="KW-0479">Metal-binding</keyword>
<keyword evidence="7" id="KW-1185">Reference proteome</keyword>
<keyword evidence="3" id="KW-0500">Molybdenum</keyword>
<dbReference type="Gene3D" id="3.40.980.10">
    <property type="entry name" value="MoaB/Mog-like domain"/>
    <property type="match status" value="2"/>
</dbReference>
<dbReference type="Pfam" id="PF03453">
    <property type="entry name" value="MoeA_N"/>
    <property type="match status" value="1"/>
</dbReference>
<reference evidence="6 7" key="1">
    <citation type="journal article" date="2018" name="Mol. Biol. Evol.">
        <title>Broad Genomic Sampling Reveals a Smut Pathogenic Ancestry of the Fungal Clade Ustilaginomycotina.</title>
        <authorList>
            <person name="Kijpornyongpan T."/>
            <person name="Mondo S.J."/>
            <person name="Barry K."/>
            <person name="Sandor L."/>
            <person name="Lee J."/>
            <person name="Lipzen A."/>
            <person name="Pangilinan J."/>
            <person name="LaButti K."/>
            <person name="Hainaut M."/>
            <person name="Henrissat B."/>
            <person name="Grigoriev I.V."/>
            <person name="Spatafora J.W."/>
            <person name="Aime M.C."/>
        </authorList>
    </citation>
    <scope>NUCLEOTIDE SEQUENCE [LARGE SCALE GENOMIC DNA]</scope>
    <source>
        <strain evidence="6 7">MCA 5214</strain>
    </source>
</reference>
<dbReference type="Pfam" id="PF00994">
    <property type="entry name" value="MoCF_biosynth"/>
    <property type="match status" value="2"/>
</dbReference>
<dbReference type="SMART" id="SM00852">
    <property type="entry name" value="MoCF_biosynth"/>
    <property type="match status" value="2"/>
</dbReference>
<comment type="cofactor">
    <cofactor evidence="3">
        <name>Mg(2+)</name>
        <dbReference type="ChEBI" id="CHEBI:18420"/>
    </cofactor>
</comment>
<dbReference type="InterPro" id="IPR008284">
    <property type="entry name" value="MoCF_biosynth_CS"/>
</dbReference>
<feature type="region of interest" description="Disordered" evidence="4">
    <location>
        <begin position="462"/>
        <end position="483"/>
    </location>
</feature>
<sequence>MPPLYSFAVLTVSDTSASSGPSTDTSGPHIRRTLESHPSDSFRCSVHAIVPDDEGEIRGKVEEWIDEMGVDLVVTTGGTGFGVRDTTPEAIQPLITRPTPALTHALTAHSLSKTPLAALSRSISGIRTRGGKGGSGSGSGSLIVTLPGSKKAVSECLEVLLENGVLLHALELCTGKGSGKETHRQLQGGQHDRHAHAHAHAHGTETDTGGARSHHHHHHHGGGGHHPPRPRTTQAQRDAAASRFLTPHDASSPHSLALRARQSPYPIIELDDALRLIATQAPEASAVVELPVNPELVGHIIAEDVRAPSDLPPAATSNVDGYAVRAGETGEEEYEVVIPGRTKQLAHGSQVCRVNTGQALPAGTDSVVMVEDTTLISTHELEDGRVEESRVQVLAQVDKGENVRAAGSDVKQDQVVLRANTPITSLGGEVGTLAFLGLQKVKVWKKPRVAVLSTGEELRDIHAQSSKMEGSSSANASGWSHSSYDTNRPSLLTSLNALGYPTLDLGIVRDDPPSALLEAMRRGLAEADVLITTGGTSMGESDWIKPLLERSEGLLAQGEGEQGRAQVHFGRVSMKPGKPTTFATIAGGEGRRKKVIFALPGNPASALVCFYVFVLPALRKMAGLVPREHEAQGVQEEGKGQQVPNPWSLPMVRVRLAHEFACDGSRPEFHRVHIAAASEQRGGSALLPSAAESGSSLSLPVLTATSTGKQRSSGMHSMSGANGFVFVPSTKQLAGAGMGEGVKKLEKGTEMWGMLLGGLEI</sequence>
<evidence type="ECO:0000256" key="2">
    <source>
        <dbReference type="ARBA" id="ARBA00023150"/>
    </source>
</evidence>
<comment type="similarity">
    <text evidence="1">In the C-terminal section; belongs to the MoeA family.</text>
</comment>
<dbReference type="InterPro" id="IPR036135">
    <property type="entry name" value="MoeA_linker/N_sf"/>
</dbReference>
<evidence type="ECO:0000313" key="6">
    <source>
        <dbReference type="EMBL" id="PWN24665.1"/>
    </source>
</evidence>
<dbReference type="STRING" id="1569628.A0A316UND6"/>
<keyword evidence="3" id="KW-0460">Magnesium</keyword>
<accession>A0A316UND6</accession>
<dbReference type="FunFam" id="3.40.980.10:FF:000001">
    <property type="entry name" value="Molybdopterin molybdenumtransferase"/>
    <property type="match status" value="1"/>
</dbReference>
<comment type="catalytic activity">
    <reaction evidence="3">
        <text>adenylyl-molybdopterin + molybdate = Mo-molybdopterin + AMP + H(+)</text>
        <dbReference type="Rhea" id="RHEA:35047"/>
        <dbReference type="ChEBI" id="CHEBI:15378"/>
        <dbReference type="ChEBI" id="CHEBI:36264"/>
        <dbReference type="ChEBI" id="CHEBI:62727"/>
        <dbReference type="ChEBI" id="CHEBI:71302"/>
        <dbReference type="ChEBI" id="CHEBI:456215"/>
    </reaction>
</comment>
<dbReference type="GO" id="GO:0005524">
    <property type="term" value="F:ATP binding"/>
    <property type="evidence" value="ECO:0007669"/>
    <property type="project" value="UniProtKB-UniRule"/>
</dbReference>
<dbReference type="InterPro" id="IPR038987">
    <property type="entry name" value="MoeA-like"/>
</dbReference>
<dbReference type="PANTHER" id="PTHR10192:SF5">
    <property type="entry name" value="GEPHYRIN"/>
    <property type="match status" value="1"/>
</dbReference>
<dbReference type="UniPathway" id="UPA00344"/>
<dbReference type="SUPFAM" id="SSF53218">
    <property type="entry name" value="Molybdenum cofactor biosynthesis proteins"/>
    <property type="match status" value="2"/>
</dbReference>
<evidence type="ECO:0000256" key="1">
    <source>
        <dbReference type="ARBA" id="ARBA00008339"/>
    </source>
</evidence>
<name>A0A316UND6_9BASI</name>
<organism evidence="6 7">
    <name type="scientific">Jaminaea rosea</name>
    <dbReference type="NCBI Taxonomy" id="1569628"/>
    <lineage>
        <taxon>Eukaryota</taxon>
        <taxon>Fungi</taxon>
        <taxon>Dikarya</taxon>
        <taxon>Basidiomycota</taxon>
        <taxon>Ustilaginomycotina</taxon>
        <taxon>Exobasidiomycetes</taxon>
        <taxon>Microstromatales</taxon>
        <taxon>Microstromatales incertae sedis</taxon>
        <taxon>Jaminaea</taxon>
    </lineage>
</organism>
<dbReference type="GO" id="GO:0061599">
    <property type="term" value="F:molybdopterin molybdotransferase activity"/>
    <property type="evidence" value="ECO:0007669"/>
    <property type="project" value="UniProtKB-UniRule"/>
</dbReference>
<dbReference type="InterPro" id="IPR036688">
    <property type="entry name" value="MoeA_C_domain_IV_sf"/>
</dbReference>
<feature type="domain" description="MoaB/Mog" evidence="5">
    <location>
        <begin position="8"/>
        <end position="168"/>
    </location>
</feature>
<dbReference type="InterPro" id="IPR036425">
    <property type="entry name" value="MoaB/Mog-like_dom_sf"/>
</dbReference>
<comment type="similarity">
    <text evidence="3">Belongs to the MoeA family.</text>
</comment>
<dbReference type="OrthoDB" id="4349954at2759"/>
<feature type="compositionally biased region" description="Basic residues" evidence="4">
    <location>
        <begin position="212"/>
        <end position="229"/>
    </location>
</feature>
<dbReference type="GO" id="GO:0006777">
    <property type="term" value="P:Mo-molybdopterin cofactor biosynthetic process"/>
    <property type="evidence" value="ECO:0007669"/>
    <property type="project" value="UniProtKB-UniRule"/>
</dbReference>
<dbReference type="NCBIfam" id="TIGR00177">
    <property type="entry name" value="molyb_syn"/>
    <property type="match status" value="1"/>
</dbReference>
<comment type="function">
    <text evidence="3">Catalyzes two steps in the biosynthesis of the molybdenum cofactor. In the first step, molybdopterin is adenylated. Subsequently, molybdate is inserted into adenylated molybdopterin and AMP is released.</text>
</comment>
<dbReference type="AlphaFoldDB" id="A0A316UND6"/>
<dbReference type="InterPro" id="IPR005110">
    <property type="entry name" value="MoeA_linker/N"/>
</dbReference>
<evidence type="ECO:0000313" key="7">
    <source>
        <dbReference type="Proteomes" id="UP000245884"/>
    </source>
</evidence>
<feature type="domain" description="MoaB/Mog" evidence="5">
    <location>
        <begin position="450"/>
        <end position="620"/>
    </location>
</feature>
<dbReference type="EMBL" id="KZ819680">
    <property type="protein sequence ID" value="PWN24665.1"/>
    <property type="molecule type" value="Genomic_DNA"/>
</dbReference>
<dbReference type="GO" id="GO:0061598">
    <property type="term" value="F:molybdopterin adenylyltransferase activity"/>
    <property type="evidence" value="ECO:0007669"/>
    <property type="project" value="UniProtKB-UniRule"/>
</dbReference>
<feature type="region of interest" description="Disordered" evidence="4">
    <location>
        <begin position="177"/>
        <end position="241"/>
    </location>
</feature>
<gene>
    <name evidence="6" type="ORF">BDZ90DRAFT_103339</name>
</gene>
<dbReference type="RefSeq" id="XP_025359277.1">
    <property type="nucleotide sequence ID" value="XM_025503165.1"/>
</dbReference>
<dbReference type="PANTHER" id="PTHR10192">
    <property type="entry name" value="MOLYBDOPTERIN BIOSYNTHESIS PROTEIN"/>
    <property type="match status" value="1"/>
</dbReference>
<dbReference type="Gene3D" id="2.40.340.10">
    <property type="entry name" value="MoeA, C-terminal, domain IV"/>
    <property type="match status" value="1"/>
</dbReference>
<keyword evidence="3" id="KW-0808">Transferase</keyword>
<keyword evidence="2 3" id="KW-0501">Molybdenum cofactor biosynthesis</keyword>
<dbReference type="SUPFAM" id="SSF63882">
    <property type="entry name" value="MoeA N-terminal region -like"/>
    <property type="match status" value="1"/>
</dbReference>
<dbReference type="SUPFAM" id="SSF63867">
    <property type="entry name" value="MoeA C-terminal domain-like"/>
    <property type="match status" value="1"/>
</dbReference>
<dbReference type="Gene3D" id="3.90.105.10">
    <property type="entry name" value="Molybdopterin biosynthesis moea protein, domain 2"/>
    <property type="match status" value="1"/>
</dbReference>
<evidence type="ECO:0000256" key="3">
    <source>
        <dbReference type="RuleBase" id="RU365090"/>
    </source>
</evidence>
<dbReference type="GO" id="GO:0005829">
    <property type="term" value="C:cytosol"/>
    <property type="evidence" value="ECO:0007669"/>
    <property type="project" value="TreeGrafter"/>
</dbReference>
<proteinExistence type="inferred from homology"/>
<evidence type="ECO:0000256" key="4">
    <source>
        <dbReference type="SAM" id="MobiDB-lite"/>
    </source>
</evidence>
<dbReference type="PROSITE" id="PS01078">
    <property type="entry name" value="MOCF_BIOSYNTHESIS_1"/>
    <property type="match status" value="1"/>
</dbReference>